<comment type="similarity">
    <text evidence="1">Belongs to the YciI family.</text>
</comment>
<dbReference type="SUPFAM" id="SSF54909">
    <property type="entry name" value="Dimeric alpha+beta barrel"/>
    <property type="match status" value="1"/>
</dbReference>
<keyword evidence="4" id="KW-1185">Reference proteome</keyword>
<reference evidence="3 4" key="1">
    <citation type="submission" date="2017-06" db="EMBL/GenBank/DDBJ databases">
        <authorList>
            <person name="Kim H.J."/>
            <person name="Triplett B.A."/>
        </authorList>
    </citation>
    <scope>NUCLEOTIDE SEQUENCE [LARGE SCALE GENOMIC DNA]</scope>
    <source>
        <strain evidence="3">FRACA_ARgP5</strain>
    </source>
</reference>
<accession>A0A2I2KPN6</accession>
<dbReference type="PANTHER" id="PTHR35174">
    <property type="entry name" value="BLL7171 PROTEIN-RELATED"/>
    <property type="match status" value="1"/>
</dbReference>
<sequence length="121" mass="13177">MKFLLMLHNNPAALEALDAAGRQALQDGHARFIQETQRSGELIVTQALQHPSRSAVVRVRNGQPAVTDGPYLETKEFLGGFYMLDVADRERALELAAGIPDAAIDGMGVEVREVMFEAGLD</sequence>
<protein>
    <submittedName>
        <fullName evidence="3">Dehydrogenase</fullName>
    </submittedName>
</protein>
<gene>
    <name evidence="3" type="ORF">FRACA_20023</name>
</gene>
<dbReference type="AlphaFoldDB" id="A0A2I2KPN6"/>
<dbReference type="Pfam" id="PF03795">
    <property type="entry name" value="YCII"/>
    <property type="match status" value="1"/>
</dbReference>
<dbReference type="InterPro" id="IPR011008">
    <property type="entry name" value="Dimeric_a/b-barrel"/>
</dbReference>
<name>A0A2I2KPN6_9ACTN</name>
<dbReference type="EMBL" id="FZMO01000112">
    <property type="protein sequence ID" value="SNQ47627.1"/>
    <property type="molecule type" value="Genomic_DNA"/>
</dbReference>
<dbReference type="Gene3D" id="3.30.70.1060">
    <property type="entry name" value="Dimeric alpha+beta barrel"/>
    <property type="match status" value="1"/>
</dbReference>
<evidence type="ECO:0000256" key="1">
    <source>
        <dbReference type="ARBA" id="ARBA00007689"/>
    </source>
</evidence>
<proteinExistence type="inferred from homology"/>
<dbReference type="OrthoDB" id="668782at2"/>
<dbReference type="RefSeq" id="WP_101831441.1">
    <property type="nucleotide sequence ID" value="NZ_FZMO01000112.1"/>
</dbReference>
<evidence type="ECO:0000259" key="2">
    <source>
        <dbReference type="Pfam" id="PF03795"/>
    </source>
</evidence>
<dbReference type="PANTHER" id="PTHR35174:SF3">
    <property type="entry name" value="BLL7171 PROTEIN"/>
    <property type="match status" value="1"/>
</dbReference>
<organism evidence="3 4">
    <name type="scientific">Frankia canadensis</name>
    <dbReference type="NCBI Taxonomy" id="1836972"/>
    <lineage>
        <taxon>Bacteria</taxon>
        <taxon>Bacillati</taxon>
        <taxon>Actinomycetota</taxon>
        <taxon>Actinomycetes</taxon>
        <taxon>Frankiales</taxon>
        <taxon>Frankiaceae</taxon>
        <taxon>Frankia</taxon>
    </lineage>
</organism>
<dbReference type="Proteomes" id="UP000234331">
    <property type="component" value="Unassembled WGS sequence"/>
</dbReference>
<evidence type="ECO:0000313" key="3">
    <source>
        <dbReference type="EMBL" id="SNQ47627.1"/>
    </source>
</evidence>
<dbReference type="InterPro" id="IPR005545">
    <property type="entry name" value="YCII"/>
</dbReference>
<evidence type="ECO:0000313" key="4">
    <source>
        <dbReference type="Proteomes" id="UP000234331"/>
    </source>
</evidence>
<feature type="domain" description="YCII-related" evidence="2">
    <location>
        <begin position="1"/>
        <end position="114"/>
    </location>
</feature>